<dbReference type="Gene3D" id="3.30.530.20">
    <property type="match status" value="1"/>
</dbReference>
<evidence type="ECO:0000313" key="3">
    <source>
        <dbReference type="EMBL" id="MEN2791587.1"/>
    </source>
</evidence>
<evidence type="ECO:0000259" key="2">
    <source>
        <dbReference type="Pfam" id="PF08327"/>
    </source>
</evidence>
<organism evidence="3 4">
    <name type="scientific">Sphingomonas oligophenolica</name>
    <dbReference type="NCBI Taxonomy" id="301154"/>
    <lineage>
        <taxon>Bacteria</taxon>
        <taxon>Pseudomonadati</taxon>
        <taxon>Pseudomonadota</taxon>
        <taxon>Alphaproteobacteria</taxon>
        <taxon>Sphingomonadales</taxon>
        <taxon>Sphingomonadaceae</taxon>
        <taxon>Sphingomonas</taxon>
    </lineage>
</organism>
<gene>
    <name evidence="3" type="ORF">ABC974_18270</name>
</gene>
<dbReference type="Proteomes" id="UP001419910">
    <property type="component" value="Unassembled WGS sequence"/>
</dbReference>
<sequence>MQVSRIIKAPRARVYAACLDPVSLAAWRVPDRMTATVQHFDPRVGGGYRMTLTYRDPRGGKGKTTRDSDSFTGRFVELVPDTKIVEVVAFDSADPGYAGAMTITTSFEDLDESTNVTIAFDGLPPGIRPEDNETGTRQSLAKLAALLEGQAQGSGR</sequence>
<evidence type="ECO:0000313" key="4">
    <source>
        <dbReference type="Proteomes" id="UP001419910"/>
    </source>
</evidence>
<accession>A0ABU9Y712</accession>
<name>A0ABU9Y712_9SPHN</name>
<protein>
    <submittedName>
        <fullName evidence="3">SRPBCC family protein</fullName>
    </submittedName>
</protein>
<feature type="domain" description="Activator of Hsp90 ATPase homologue 1/2-like C-terminal" evidence="2">
    <location>
        <begin position="8"/>
        <end position="148"/>
    </location>
</feature>
<reference evidence="3 4" key="1">
    <citation type="submission" date="2024-05" db="EMBL/GenBank/DDBJ databases">
        <authorList>
            <person name="Liu Q."/>
            <person name="Xin Y.-H."/>
        </authorList>
    </citation>
    <scope>NUCLEOTIDE SEQUENCE [LARGE SCALE GENOMIC DNA]</scope>
    <source>
        <strain evidence="3 4">CGMCC 1.10181</strain>
    </source>
</reference>
<dbReference type="InterPro" id="IPR013538">
    <property type="entry name" value="ASHA1/2-like_C"/>
</dbReference>
<dbReference type="InterPro" id="IPR023393">
    <property type="entry name" value="START-like_dom_sf"/>
</dbReference>
<keyword evidence="4" id="KW-1185">Reference proteome</keyword>
<proteinExistence type="inferred from homology"/>
<dbReference type="SUPFAM" id="SSF55961">
    <property type="entry name" value="Bet v1-like"/>
    <property type="match status" value="1"/>
</dbReference>
<dbReference type="Pfam" id="PF08327">
    <property type="entry name" value="AHSA1"/>
    <property type="match status" value="1"/>
</dbReference>
<dbReference type="CDD" id="cd08895">
    <property type="entry name" value="SRPBCC_CalC_Aha1-like_2"/>
    <property type="match status" value="1"/>
</dbReference>
<dbReference type="EMBL" id="JBDIME010000018">
    <property type="protein sequence ID" value="MEN2791587.1"/>
    <property type="molecule type" value="Genomic_DNA"/>
</dbReference>
<evidence type="ECO:0000256" key="1">
    <source>
        <dbReference type="ARBA" id="ARBA00006817"/>
    </source>
</evidence>
<comment type="caution">
    <text evidence="3">The sequence shown here is derived from an EMBL/GenBank/DDBJ whole genome shotgun (WGS) entry which is preliminary data.</text>
</comment>
<comment type="similarity">
    <text evidence="1">Belongs to the AHA1 family.</text>
</comment>
<dbReference type="RefSeq" id="WP_343892585.1">
    <property type="nucleotide sequence ID" value="NZ_BAAAEH010000060.1"/>
</dbReference>